<protein>
    <recommendedName>
        <fullName evidence="3 7">Aspartate carbamoyltransferase regulatory chain</fullName>
    </recommendedName>
</protein>
<dbReference type="PANTHER" id="PTHR35805">
    <property type="entry name" value="ASPARTATE CARBAMOYLTRANSFERASE REGULATORY CHAIN"/>
    <property type="match status" value="1"/>
</dbReference>
<feature type="domain" description="Aspartate carbamoyltransferase regulatory subunit N-terminal" evidence="8">
    <location>
        <begin position="6"/>
        <end position="96"/>
    </location>
</feature>
<feature type="binding site" evidence="7">
    <location>
        <position position="140"/>
    </location>
    <ligand>
        <name>Zn(2+)</name>
        <dbReference type="ChEBI" id="CHEBI:29105"/>
    </ligand>
</feature>
<evidence type="ECO:0000256" key="2">
    <source>
        <dbReference type="ARBA" id="ARBA00010498"/>
    </source>
</evidence>
<dbReference type="EMBL" id="CAKLPX010000001">
    <property type="protein sequence ID" value="CAH0990874.1"/>
    <property type="molecule type" value="Genomic_DNA"/>
</dbReference>
<dbReference type="InterPro" id="IPR002801">
    <property type="entry name" value="Asp_carbamoylTrfase_reg"/>
</dbReference>
<dbReference type="InterPro" id="IPR036793">
    <property type="entry name" value="Asp_carbatrfase_reg_N_sf"/>
</dbReference>
<accession>A0ABN8EFS9</accession>
<evidence type="ECO:0000256" key="6">
    <source>
        <dbReference type="ARBA" id="ARBA00022975"/>
    </source>
</evidence>
<feature type="binding site" evidence="7">
    <location>
        <position position="108"/>
    </location>
    <ligand>
        <name>Zn(2+)</name>
        <dbReference type="ChEBI" id="CHEBI:29105"/>
    </ligand>
</feature>
<reference evidence="10" key="1">
    <citation type="submission" date="2021-12" db="EMBL/GenBank/DDBJ databases">
        <authorList>
            <person name="Rodrigo-Torres L."/>
            <person name="Arahal R. D."/>
            <person name="Lucena T."/>
        </authorList>
    </citation>
    <scope>NUCLEOTIDE SEQUENCE</scope>
    <source>
        <strain evidence="10">CECT 8267</strain>
    </source>
</reference>
<evidence type="ECO:0000313" key="10">
    <source>
        <dbReference type="EMBL" id="CAH0990874.1"/>
    </source>
</evidence>
<feature type="binding site" evidence="7">
    <location>
        <position position="113"/>
    </location>
    <ligand>
        <name>Zn(2+)</name>
        <dbReference type="ChEBI" id="CHEBI:29105"/>
    </ligand>
</feature>
<dbReference type="SUPFAM" id="SSF54893">
    <property type="entry name" value="Aspartate carbamoyltransferase, Regulatory-chain, N-terminal domain"/>
    <property type="match status" value="1"/>
</dbReference>
<name>A0ABN8EFS9_9GAMM</name>
<gene>
    <name evidence="7 10" type="primary">pyrI</name>
    <name evidence="10" type="ORF">SIN8267_00974</name>
</gene>
<dbReference type="Gene3D" id="3.30.70.140">
    <property type="entry name" value="Aspartate carbamoyltransferase regulatory subunit, N-terminal domain"/>
    <property type="match status" value="1"/>
</dbReference>
<comment type="subunit">
    <text evidence="7">Contains catalytic and regulatory chains.</text>
</comment>
<dbReference type="SUPFAM" id="SSF57825">
    <property type="entry name" value="Aspartate carbamoyltransferase, Regulatory-chain, C-terminal domain"/>
    <property type="match status" value="1"/>
</dbReference>
<dbReference type="PANTHER" id="PTHR35805:SF1">
    <property type="entry name" value="ASPARTATE CARBAMOYLTRANSFERASE REGULATORY CHAIN"/>
    <property type="match status" value="1"/>
</dbReference>
<evidence type="ECO:0000256" key="3">
    <source>
        <dbReference type="ARBA" id="ARBA00021764"/>
    </source>
</evidence>
<proteinExistence type="inferred from homology"/>
<sequence>MSNNKMQVQAIEKGTVIDHIAPGMGIRILKFFDLTDKPDCITVGLNLPTADGYQKDIIKIENTIFSREQANQLSLFAESATINIINNFQVVEKYTVNLPDAVAAVLSCPNSNCISHDEPVDSRFYVKTRQDSIKLSCHYCEKAFQPRIFKELS</sequence>
<dbReference type="InterPro" id="IPR020542">
    <property type="entry name" value="Asp_carbamoyltrfase_reg_C"/>
</dbReference>
<dbReference type="Pfam" id="PF02748">
    <property type="entry name" value="PyrI_C"/>
    <property type="match status" value="1"/>
</dbReference>
<evidence type="ECO:0000259" key="8">
    <source>
        <dbReference type="Pfam" id="PF01948"/>
    </source>
</evidence>
<evidence type="ECO:0000313" key="11">
    <source>
        <dbReference type="Proteomes" id="UP000838100"/>
    </source>
</evidence>
<dbReference type="InterPro" id="IPR020545">
    <property type="entry name" value="Asp_carbamoyltransf_reg_N"/>
</dbReference>
<keyword evidence="6 7" id="KW-0665">Pyrimidine biosynthesis</keyword>
<comment type="similarity">
    <text evidence="2 7">Belongs to the PyrI family.</text>
</comment>
<dbReference type="Pfam" id="PF01948">
    <property type="entry name" value="PyrI"/>
    <property type="match status" value="1"/>
</dbReference>
<dbReference type="HAMAP" id="MF_00002">
    <property type="entry name" value="Asp_carb_tr_reg"/>
    <property type="match status" value="1"/>
</dbReference>
<keyword evidence="4 7" id="KW-0479">Metal-binding</keyword>
<feature type="binding site" evidence="7">
    <location>
        <position position="137"/>
    </location>
    <ligand>
        <name>Zn(2+)</name>
        <dbReference type="ChEBI" id="CHEBI:29105"/>
    </ligand>
</feature>
<evidence type="ECO:0000256" key="4">
    <source>
        <dbReference type="ARBA" id="ARBA00022723"/>
    </source>
</evidence>
<evidence type="ECO:0000256" key="1">
    <source>
        <dbReference type="ARBA" id="ARBA00002565"/>
    </source>
</evidence>
<feature type="domain" description="Aspartate carbamoyltransferase regulatory subunit C-terminal" evidence="9">
    <location>
        <begin position="102"/>
        <end position="145"/>
    </location>
</feature>
<comment type="function">
    <text evidence="1 7">Involved in allosteric regulation of aspartate carbamoyltransferase.</text>
</comment>
<evidence type="ECO:0000256" key="5">
    <source>
        <dbReference type="ARBA" id="ARBA00022833"/>
    </source>
</evidence>
<dbReference type="InterPro" id="IPR036792">
    <property type="entry name" value="Asp_carbatrfase_reg_C_sf"/>
</dbReference>
<organism evidence="10 11">
    <name type="scientific">Sinobacterium norvegicum</name>
    <dbReference type="NCBI Taxonomy" id="1641715"/>
    <lineage>
        <taxon>Bacteria</taxon>
        <taxon>Pseudomonadati</taxon>
        <taxon>Pseudomonadota</taxon>
        <taxon>Gammaproteobacteria</taxon>
        <taxon>Cellvibrionales</taxon>
        <taxon>Spongiibacteraceae</taxon>
        <taxon>Sinobacterium</taxon>
    </lineage>
</organism>
<evidence type="ECO:0000259" key="9">
    <source>
        <dbReference type="Pfam" id="PF02748"/>
    </source>
</evidence>
<comment type="cofactor">
    <cofactor evidence="7">
        <name>Zn(2+)</name>
        <dbReference type="ChEBI" id="CHEBI:29105"/>
    </cofactor>
    <text evidence="7">Binds 1 zinc ion per subunit.</text>
</comment>
<keyword evidence="5 7" id="KW-0862">Zinc</keyword>
<comment type="caution">
    <text evidence="10">The sequence shown here is derived from an EMBL/GenBank/DDBJ whole genome shotgun (WGS) entry which is preliminary data.</text>
</comment>
<dbReference type="Proteomes" id="UP000838100">
    <property type="component" value="Unassembled WGS sequence"/>
</dbReference>
<evidence type="ECO:0000256" key="7">
    <source>
        <dbReference type="HAMAP-Rule" id="MF_00002"/>
    </source>
</evidence>
<dbReference type="Gene3D" id="2.30.30.20">
    <property type="entry name" value="Aspartate carbamoyltransferase regulatory subunit, C-terminal domain"/>
    <property type="match status" value="1"/>
</dbReference>
<keyword evidence="11" id="KW-1185">Reference proteome</keyword>
<dbReference type="RefSeq" id="WP_237443542.1">
    <property type="nucleotide sequence ID" value="NZ_CAKLPX010000001.1"/>
</dbReference>
<dbReference type="NCBIfam" id="TIGR00240">
    <property type="entry name" value="ATCase_reg"/>
    <property type="match status" value="1"/>
</dbReference>